<sequence length="462" mass="51721">MIVSSLFRASRQSTAISTFARYNHEQKNPMIKTWNIMTKSNTRFSYPENTDIVIIGGGIIGAATAYWLKRRAGDGLSVVVIEKDFSYKQAQRHLQHGTLSQHFTLPENLFLSQFSAFFLRNIREHLGEDINVEYCPTGSLVLASNDYAQKLEETSSLLKEHGSPNELLSPKEINKKFPWINTADIKLGCMGVESEGTFNGWELHKGFVKKSKELGALYINAEVVGFDLEQQRDVLMEGVTPGAFERIMRVRYMTEENEEYGIKFAGCILTAGSDSSEIAKFAKVGTGDGMLMVPLPVEKRKHEVYSLEGNNTEIGLNTPMIMDTTGLWLQRKGLGKDFLGGYLPSLDQNDNLVDTEQYLKTTFLSSLMHRIPSCNNAQVQSHSSLYYDCTTYDNSGILGPHPYHNNLYIAAGFGQLGCQHAPGLGRALTELIIDSQFNTIDLTRLGFDRLLTDQPMIECNAY</sequence>
<evidence type="ECO:0000256" key="3">
    <source>
        <dbReference type="ARBA" id="ARBA00046185"/>
    </source>
</evidence>
<evidence type="ECO:0000313" key="5">
    <source>
        <dbReference type="Proteomes" id="UP000504629"/>
    </source>
</evidence>
<dbReference type="Gene3D" id="3.50.50.60">
    <property type="entry name" value="FAD/NAD(P)-binding domain"/>
    <property type="match status" value="1"/>
</dbReference>
<dbReference type="PANTHER" id="PTHR13847">
    <property type="entry name" value="SARCOSINE DEHYDROGENASE-RELATED"/>
    <property type="match status" value="1"/>
</dbReference>
<gene>
    <name evidence="6" type="primary">LOC114245521</name>
</gene>
<dbReference type="GO" id="GO:0005739">
    <property type="term" value="C:mitochondrion"/>
    <property type="evidence" value="ECO:0007669"/>
    <property type="project" value="GOC"/>
</dbReference>
<dbReference type="AlphaFoldDB" id="A0A6J2JZJ0"/>
<dbReference type="GO" id="GO:0016491">
    <property type="term" value="F:oxidoreductase activity"/>
    <property type="evidence" value="ECO:0007669"/>
    <property type="project" value="UniProtKB-KW"/>
</dbReference>
<evidence type="ECO:0000256" key="2">
    <source>
        <dbReference type="ARBA" id="ARBA00039785"/>
    </source>
</evidence>
<dbReference type="GO" id="GO:0032981">
    <property type="term" value="P:mitochondrial respiratory chain complex I assembly"/>
    <property type="evidence" value="ECO:0007669"/>
    <property type="project" value="TreeGrafter"/>
</dbReference>
<reference evidence="6" key="1">
    <citation type="submission" date="2025-08" db="UniProtKB">
        <authorList>
            <consortium name="RefSeq"/>
        </authorList>
    </citation>
    <scope>IDENTIFICATION</scope>
    <source>
        <tissue evidence="6">Silk gland</tissue>
    </source>
</reference>
<dbReference type="RefSeq" id="XP_028033509.1">
    <property type="nucleotide sequence ID" value="XM_028177708.1"/>
</dbReference>
<dbReference type="PANTHER" id="PTHR13847:SF287">
    <property type="entry name" value="FAD-DEPENDENT OXIDOREDUCTASE DOMAIN-CONTAINING PROTEIN 1"/>
    <property type="match status" value="1"/>
</dbReference>
<dbReference type="Pfam" id="PF01266">
    <property type="entry name" value="DAO"/>
    <property type="match status" value="1"/>
</dbReference>
<accession>A0A6J2JZJ0</accession>
<dbReference type="InterPro" id="IPR036188">
    <property type="entry name" value="FAD/NAD-bd_sf"/>
</dbReference>
<name>A0A6J2JZJ0_BOMMA</name>
<keyword evidence="1" id="KW-0560">Oxidoreductase</keyword>
<evidence type="ECO:0000313" key="6">
    <source>
        <dbReference type="RefSeq" id="XP_028033509.1"/>
    </source>
</evidence>
<comment type="function">
    <text evidence="3">Required for the assembly of the mitochondrial membrane respiratory chain NADH dehydrogenase (Complex I). Involved in mid-late stages of complex I assembly.</text>
</comment>
<dbReference type="OrthoDB" id="424974at2759"/>
<dbReference type="SUPFAM" id="SSF51905">
    <property type="entry name" value="FAD/NAD(P)-binding domain"/>
    <property type="match status" value="1"/>
</dbReference>
<organism evidence="5 6">
    <name type="scientific">Bombyx mandarina</name>
    <name type="common">Wild silk moth</name>
    <name type="synonym">Wild silkworm</name>
    <dbReference type="NCBI Taxonomy" id="7092"/>
    <lineage>
        <taxon>Eukaryota</taxon>
        <taxon>Metazoa</taxon>
        <taxon>Ecdysozoa</taxon>
        <taxon>Arthropoda</taxon>
        <taxon>Hexapoda</taxon>
        <taxon>Insecta</taxon>
        <taxon>Pterygota</taxon>
        <taxon>Neoptera</taxon>
        <taxon>Endopterygota</taxon>
        <taxon>Lepidoptera</taxon>
        <taxon>Glossata</taxon>
        <taxon>Ditrysia</taxon>
        <taxon>Bombycoidea</taxon>
        <taxon>Bombycidae</taxon>
        <taxon>Bombycinae</taxon>
        <taxon>Bombyx</taxon>
    </lineage>
</organism>
<dbReference type="GeneID" id="114245521"/>
<evidence type="ECO:0000259" key="4">
    <source>
        <dbReference type="Pfam" id="PF01266"/>
    </source>
</evidence>
<protein>
    <recommendedName>
        <fullName evidence="2">FAD-dependent oxidoreductase domain-containing protein 1</fullName>
    </recommendedName>
</protein>
<dbReference type="KEGG" id="bman:114245521"/>
<keyword evidence="5" id="KW-1185">Reference proteome</keyword>
<evidence type="ECO:0000256" key="1">
    <source>
        <dbReference type="ARBA" id="ARBA00023002"/>
    </source>
</evidence>
<dbReference type="Proteomes" id="UP000504629">
    <property type="component" value="Unplaced"/>
</dbReference>
<feature type="domain" description="FAD dependent oxidoreductase" evidence="4">
    <location>
        <begin position="51"/>
        <end position="431"/>
    </location>
</feature>
<proteinExistence type="predicted"/>
<dbReference type="Gene3D" id="3.30.9.10">
    <property type="entry name" value="D-Amino Acid Oxidase, subunit A, domain 2"/>
    <property type="match status" value="1"/>
</dbReference>
<dbReference type="InterPro" id="IPR006076">
    <property type="entry name" value="FAD-dep_OxRdtase"/>
</dbReference>